<dbReference type="Proteomes" id="UP001059859">
    <property type="component" value="Chromosome"/>
</dbReference>
<gene>
    <name evidence="2" type="ORF">N2K95_01910</name>
</gene>
<keyword evidence="3" id="KW-1185">Reference proteome</keyword>
<dbReference type="RefSeq" id="WP_260652675.1">
    <property type="nucleotide sequence ID" value="NZ_CP104275.1"/>
</dbReference>
<accession>A0ABY5YRB3</accession>
<feature type="compositionally biased region" description="Basic and acidic residues" evidence="1">
    <location>
        <begin position="79"/>
        <end position="94"/>
    </location>
</feature>
<feature type="compositionally biased region" description="Basic residues" evidence="1">
    <location>
        <begin position="95"/>
        <end position="104"/>
    </location>
</feature>
<feature type="region of interest" description="Disordered" evidence="1">
    <location>
        <begin position="73"/>
        <end position="104"/>
    </location>
</feature>
<evidence type="ECO:0000313" key="3">
    <source>
        <dbReference type="Proteomes" id="UP001059859"/>
    </source>
</evidence>
<protein>
    <submittedName>
        <fullName evidence="2">Uncharacterized protein</fullName>
    </submittedName>
</protein>
<organism evidence="2 3">
    <name type="scientific">Arthrobacter zhaoxinii</name>
    <dbReference type="NCBI Taxonomy" id="2964616"/>
    <lineage>
        <taxon>Bacteria</taxon>
        <taxon>Bacillati</taxon>
        <taxon>Actinomycetota</taxon>
        <taxon>Actinomycetes</taxon>
        <taxon>Micrococcales</taxon>
        <taxon>Micrococcaceae</taxon>
        <taxon>Arthrobacter</taxon>
    </lineage>
</organism>
<proteinExistence type="predicted"/>
<sequence length="104" mass="11431">MLKKALEDARLTVPEVWMKYFSFGGAAGEYEIDAYINGSLSLPPLQRDILAHAANELIDQLPARPRAPYCAEVTQSRAADGREANGRDAGNDPPHRHRRNTGGD</sequence>
<reference evidence="2" key="1">
    <citation type="submission" date="2022-09" db="EMBL/GenBank/DDBJ databases">
        <title>Novel species in genus Arthrobacter.</title>
        <authorList>
            <person name="Liu Y."/>
        </authorList>
    </citation>
    <scope>NUCLEOTIDE SEQUENCE</scope>
    <source>
        <strain evidence="2">Zg-Y815</strain>
    </source>
</reference>
<evidence type="ECO:0000256" key="1">
    <source>
        <dbReference type="SAM" id="MobiDB-lite"/>
    </source>
</evidence>
<dbReference type="EMBL" id="CP104275">
    <property type="protein sequence ID" value="UWX97473.1"/>
    <property type="molecule type" value="Genomic_DNA"/>
</dbReference>
<name>A0ABY5YRB3_9MICC</name>
<evidence type="ECO:0000313" key="2">
    <source>
        <dbReference type="EMBL" id="UWX97473.1"/>
    </source>
</evidence>